<dbReference type="PROSITE" id="PS50088">
    <property type="entry name" value="ANK_REPEAT"/>
    <property type="match status" value="7"/>
</dbReference>
<reference evidence="3" key="1">
    <citation type="journal article" date="2021" name="Cell">
        <title>Tracing the genetic footprints of vertebrate landing in non-teleost ray-finned fishes.</title>
        <authorList>
            <person name="Bi X."/>
            <person name="Wang K."/>
            <person name="Yang L."/>
            <person name="Pan H."/>
            <person name="Jiang H."/>
            <person name="Wei Q."/>
            <person name="Fang M."/>
            <person name="Yu H."/>
            <person name="Zhu C."/>
            <person name="Cai Y."/>
            <person name="He Y."/>
            <person name="Gan X."/>
            <person name="Zeng H."/>
            <person name="Yu D."/>
            <person name="Zhu Y."/>
            <person name="Jiang H."/>
            <person name="Qiu Q."/>
            <person name="Yang H."/>
            <person name="Zhang Y.E."/>
            <person name="Wang W."/>
            <person name="Zhu M."/>
            <person name="He S."/>
            <person name="Zhang G."/>
        </authorList>
    </citation>
    <scope>NUCLEOTIDE SEQUENCE</scope>
    <source>
        <strain evidence="3">Pddl_001</strain>
    </source>
</reference>
<dbReference type="InterPro" id="IPR011029">
    <property type="entry name" value="DEATH-like_dom_sf"/>
</dbReference>
<feature type="domain" description="Death" evidence="2">
    <location>
        <begin position="470"/>
        <end position="509"/>
    </location>
</feature>
<sequence length="581" mass="65226">MEVASTLRDKMKKISDLKKENLNPKNWVKADNVKVLKEKILHNDNESDSDKSFDNKEMLLQIERDFIEAARRNDVPTMKILEKNVNINARNVNGRTALHFAVAGKHKEPVELLLRRKARVDIADKHGITALHLAAWFGCLDIMTLLVQAGAEQKALNLDGMNIMHCAALNDNTDIVKYIIDDLQMKQLDKPDKSNKKPFHLAAEHGCLEMVEMMMGEEYKLSTKEKDQDDNTALHLAAKNGHIEVIKLLLDSFEEERNTVNEAGKTALYLASEGGYYECVEVLLEAGCDVNIVTKNGNNVLHGVSESGHASLVKLLIDNRADMNSLNDQKLAPIHLAAANCHIPVIHTFIESGCDINITDSRNQTALHIAAELGKADIVGMILKAGADLSIQDKQGKTALAVAGRGNYVNIVDMIIKAERYFKWKKANAESNETLQIESTLTFKLDHRTENKQMRSVAWDLAYNQFKPQDWKRLAYHWQFTDSQIAAIEEQWTGPKSYHEHGNRMLLIWLHGALVATENPGKVLYESLISIGCKSMAGESHSRITLTEKIPLAYRFNTNILQLNHAPSLWTSLSQRISGMP</sequence>
<comment type="caution">
    <text evidence="3">The sequence shown here is derived from an EMBL/GenBank/DDBJ whole genome shotgun (WGS) entry which is preliminary data.</text>
</comment>
<evidence type="ECO:0000259" key="2">
    <source>
        <dbReference type="PROSITE" id="PS50017"/>
    </source>
</evidence>
<dbReference type="InterPro" id="IPR036770">
    <property type="entry name" value="Ankyrin_rpt-contain_sf"/>
</dbReference>
<feature type="repeat" description="ANK" evidence="1">
    <location>
        <begin position="362"/>
        <end position="394"/>
    </location>
</feature>
<keyword evidence="4" id="KW-1185">Reference proteome</keyword>
<dbReference type="Pfam" id="PF00023">
    <property type="entry name" value="Ank"/>
    <property type="match status" value="1"/>
</dbReference>
<organism evidence="3 4">
    <name type="scientific">Polyodon spathula</name>
    <name type="common">North American paddlefish</name>
    <name type="synonym">Squalus spathula</name>
    <dbReference type="NCBI Taxonomy" id="7913"/>
    <lineage>
        <taxon>Eukaryota</taxon>
        <taxon>Metazoa</taxon>
        <taxon>Chordata</taxon>
        <taxon>Craniata</taxon>
        <taxon>Vertebrata</taxon>
        <taxon>Euteleostomi</taxon>
        <taxon>Actinopterygii</taxon>
        <taxon>Chondrostei</taxon>
        <taxon>Acipenseriformes</taxon>
        <taxon>Polyodontidae</taxon>
        <taxon>Polyodon</taxon>
    </lineage>
</organism>
<feature type="repeat" description="ANK" evidence="1">
    <location>
        <begin position="126"/>
        <end position="158"/>
    </location>
</feature>
<feature type="non-terminal residue" evidence="3">
    <location>
        <position position="1"/>
    </location>
</feature>
<dbReference type="InterPro" id="IPR052457">
    <property type="entry name" value="Ankyrin-DD_containing_protein"/>
</dbReference>
<feature type="repeat" description="ANK" evidence="1">
    <location>
        <begin position="93"/>
        <end position="125"/>
    </location>
</feature>
<dbReference type="PROSITE" id="PS50297">
    <property type="entry name" value="ANK_REP_REGION"/>
    <property type="match status" value="7"/>
</dbReference>
<feature type="repeat" description="ANK" evidence="1">
    <location>
        <begin position="329"/>
        <end position="361"/>
    </location>
</feature>
<evidence type="ECO:0000313" key="3">
    <source>
        <dbReference type="EMBL" id="MBN3279859.1"/>
    </source>
</evidence>
<dbReference type="PRINTS" id="PR01415">
    <property type="entry name" value="ANKYRIN"/>
</dbReference>
<dbReference type="SUPFAM" id="SSF48403">
    <property type="entry name" value="Ankyrin repeat"/>
    <property type="match status" value="1"/>
</dbReference>
<dbReference type="PROSITE" id="PS50017">
    <property type="entry name" value="DEATH_DOMAIN"/>
    <property type="match status" value="1"/>
</dbReference>
<proteinExistence type="predicted"/>
<dbReference type="Pfam" id="PF12796">
    <property type="entry name" value="Ank_2"/>
    <property type="match status" value="3"/>
</dbReference>
<protein>
    <submittedName>
        <fullName evidence="3">AKD1B protein</fullName>
    </submittedName>
</protein>
<feature type="repeat" description="ANK" evidence="1">
    <location>
        <begin position="296"/>
        <end position="328"/>
    </location>
</feature>
<name>A0ABS2Y154_POLSP</name>
<dbReference type="PANTHER" id="PTHR24125">
    <property type="entry name" value="ANKYRIN REPEAT AND DEATH DOMAIN-CONTAINING PROTEIN"/>
    <property type="match status" value="1"/>
</dbReference>
<accession>A0ABS2Y154</accession>
<dbReference type="Gene3D" id="1.10.533.10">
    <property type="entry name" value="Death Domain, Fas"/>
    <property type="match status" value="1"/>
</dbReference>
<dbReference type="SUPFAM" id="SSF47986">
    <property type="entry name" value="DEATH domain"/>
    <property type="match status" value="1"/>
</dbReference>
<dbReference type="SMART" id="SM00248">
    <property type="entry name" value="ANK"/>
    <property type="match status" value="10"/>
</dbReference>
<dbReference type="PANTHER" id="PTHR24125:SF1">
    <property type="entry name" value="ANKYRIN REPEAT AND DEATH DOMAIN-CONTAINING PROTEIN 1B"/>
    <property type="match status" value="1"/>
</dbReference>
<evidence type="ECO:0000313" key="4">
    <source>
        <dbReference type="Proteomes" id="UP001166093"/>
    </source>
</evidence>
<evidence type="ECO:0000256" key="1">
    <source>
        <dbReference type="PROSITE-ProRule" id="PRU00023"/>
    </source>
</evidence>
<feature type="repeat" description="ANK" evidence="1">
    <location>
        <begin position="263"/>
        <end position="295"/>
    </location>
</feature>
<dbReference type="Gene3D" id="1.25.40.20">
    <property type="entry name" value="Ankyrin repeat-containing domain"/>
    <property type="match status" value="3"/>
</dbReference>
<gene>
    <name evidence="3" type="primary">Ankdd1b_1</name>
    <name evidence="3" type="ORF">GTO93_0013690</name>
</gene>
<feature type="non-terminal residue" evidence="3">
    <location>
        <position position="581"/>
    </location>
</feature>
<dbReference type="InterPro" id="IPR002110">
    <property type="entry name" value="Ankyrin_rpt"/>
</dbReference>
<feature type="repeat" description="ANK" evidence="1">
    <location>
        <begin position="229"/>
        <end position="251"/>
    </location>
</feature>
<dbReference type="Proteomes" id="UP001166093">
    <property type="component" value="Unassembled WGS sequence"/>
</dbReference>
<dbReference type="InterPro" id="IPR000488">
    <property type="entry name" value="Death_dom"/>
</dbReference>
<keyword evidence="1" id="KW-0040">ANK repeat</keyword>
<dbReference type="EMBL" id="JAAWVQ010093160">
    <property type="protein sequence ID" value="MBN3279859.1"/>
    <property type="molecule type" value="Genomic_DNA"/>
</dbReference>